<dbReference type="InterPro" id="IPR013324">
    <property type="entry name" value="RNA_pol_sigma_r3/r4-like"/>
</dbReference>
<organism evidence="3 4">
    <name type="scientific">Flavonifractor plautii</name>
    <name type="common">Fusobacterium plautii</name>
    <dbReference type="NCBI Taxonomy" id="292800"/>
    <lineage>
        <taxon>Bacteria</taxon>
        <taxon>Bacillati</taxon>
        <taxon>Bacillota</taxon>
        <taxon>Clostridia</taxon>
        <taxon>Eubacteriales</taxon>
        <taxon>Oscillospiraceae</taxon>
        <taxon>Flavonifractor</taxon>
    </lineage>
</organism>
<sequence>MSSKNIFLKFFQGNQPKAASGRRVVGERGSNDLPPGKKGGETMTPDRHYEHKQHAFDSFCKKVLKCEAYNGYREISRRQSREVAFSELPEDSMEQLASYDRYPWEYTSFPVGGDVILIEDDRLAEALNALPQDGRDILLMYFFLDMADREIAERMHMARRTVNARRQKAYRLLKELMGGDVNG</sequence>
<proteinExistence type="predicted"/>
<evidence type="ECO:0000259" key="2">
    <source>
        <dbReference type="Pfam" id="PF08281"/>
    </source>
</evidence>
<feature type="region of interest" description="Disordered" evidence="1">
    <location>
        <begin position="18"/>
        <end position="44"/>
    </location>
</feature>
<dbReference type="InterPro" id="IPR036388">
    <property type="entry name" value="WH-like_DNA-bd_sf"/>
</dbReference>
<dbReference type="GO" id="GO:0006352">
    <property type="term" value="P:DNA-templated transcription initiation"/>
    <property type="evidence" value="ECO:0007669"/>
    <property type="project" value="InterPro"/>
</dbReference>
<dbReference type="EMBL" id="CYZT01000046">
    <property type="protein sequence ID" value="CUO11227.1"/>
    <property type="molecule type" value="Genomic_DNA"/>
</dbReference>
<name>A0A174CEA2_FLAPL</name>
<evidence type="ECO:0000256" key="1">
    <source>
        <dbReference type="SAM" id="MobiDB-lite"/>
    </source>
</evidence>
<dbReference type="InterPro" id="IPR013249">
    <property type="entry name" value="RNA_pol_sigma70_r4_t2"/>
</dbReference>
<dbReference type="Pfam" id="PF08281">
    <property type="entry name" value="Sigma70_r4_2"/>
    <property type="match status" value="1"/>
</dbReference>
<evidence type="ECO:0000313" key="4">
    <source>
        <dbReference type="Proteomes" id="UP000095746"/>
    </source>
</evidence>
<accession>A0A174CEA2</accession>
<protein>
    <submittedName>
        <fullName evidence="3">RNA polymerase sigma factor</fullName>
    </submittedName>
</protein>
<dbReference type="GO" id="GO:0016987">
    <property type="term" value="F:sigma factor activity"/>
    <property type="evidence" value="ECO:0007669"/>
    <property type="project" value="InterPro"/>
</dbReference>
<dbReference type="SUPFAM" id="SSF88659">
    <property type="entry name" value="Sigma3 and sigma4 domains of RNA polymerase sigma factors"/>
    <property type="match status" value="1"/>
</dbReference>
<dbReference type="GO" id="GO:0003677">
    <property type="term" value="F:DNA binding"/>
    <property type="evidence" value="ECO:0007669"/>
    <property type="project" value="InterPro"/>
</dbReference>
<feature type="domain" description="RNA polymerase sigma factor 70 region 4 type 2" evidence="2">
    <location>
        <begin position="121"/>
        <end position="172"/>
    </location>
</feature>
<dbReference type="CDD" id="cd06171">
    <property type="entry name" value="Sigma70_r4"/>
    <property type="match status" value="1"/>
</dbReference>
<dbReference type="Gene3D" id="1.10.10.10">
    <property type="entry name" value="Winged helix-like DNA-binding domain superfamily/Winged helix DNA-binding domain"/>
    <property type="match status" value="1"/>
</dbReference>
<reference evidence="3 4" key="1">
    <citation type="submission" date="2015-09" db="EMBL/GenBank/DDBJ databases">
        <authorList>
            <consortium name="Pathogen Informatics"/>
        </authorList>
    </citation>
    <scope>NUCLEOTIDE SEQUENCE [LARGE SCALE GENOMIC DNA]</scope>
    <source>
        <strain evidence="3 4">2789STDY5608854</strain>
    </source>
</reference>
<gene>
    <name evidence="3" type="ORF">ERS852411_00988</name>
</gene>
<evidence type="ECO:0000313" key="3">
    <source>
        <dbReference type="EMBL" id="CUO11227.1"/>
    </source>
</evidence>
<dbReference type="AlphaFoldDB" id="A0A174CEA2"/>
<dbReference type="Proteomes" id="UP000095746">
    <property type="component" value="Unassembled WGS sequence"/>
</dbReference>